<name>A0A3S1DXE7_9BACL</name>
<keyword evidence="2" id="KW-1185">Reference proteome</keyword>
<dbReference type="EMBL" id="RZNX01000003">
    <property type="protein sequence ID" value="RUT31604.1"/>
    <property type="molecule type" value="Genomic_DNA"/>
</dbReference>
<protein>
    <submittedName>
        <fullName evidence="1">DUF2935 domain-containing protein</fullName>
    </submittedName>
</protein>
<reference evidence="1 2" key="1">
    <citation type="submission" date="2018-12" db="EMBL/GenBank/DDBJ databases">
        <authorList>
            <person name="Sun L."/>
            <person name="Chen Z."/>
        </authorList>
    </citation>
    <scope>NUCLEOTIDE SEQUENCE [LARGE SCALE GENOMIC DNA]</scope>
    <source>
        <strain evidence="1 2">3-5-3</strain>
    </source>
</reference>
<sequence length="278" mass="32357">MLSVNRSITIWEEHAFWIAILQDHAIFVLEGLAPYEKQWIAAADQYIQAFGDLLNKLNNLPKDEDVSSERMIQIAKEIWPVAKGYYEFEGTVQRHRINNEIQISLSPTYFNGTLNENQEYLRQLSFYVQGQPAPVLSVVELLDLWLEDQLGHAILLRNVLDPMEVDLIHRIDAYSLKIQGFMVQNRAMVGYLRFSPPGFRRQQLLAHEVGITVLELNSFINMVVTRYENKEVFNKTTLRFLEHHFPETCYFIISLSDYAPELREIAMNCSLKKPSFQS</sequence>
<dbReference type="Gene3D" id="1.20.1260.120">
    <property type="entry name" value="Protein of unknown function DUF2935"/>
    <property type="match status" value="1"/>
</dbReference>
<dbReference type="SUPFAM" id="SSF158430">
    <property type="entry name" value="Bacillus cereus metalloprotein-like"/>
    <property type="match status" value="2"/>
</dbReference>
<gene>
    <name evidence="1" type="ORF">EJP77_09415</name>
</gene>
<dbReference type="RefSeq" id="WP_127198985.1">
    <property type="nucleotide sequence ID" value="NZ_RZNX01000003.1"/>
</dbReference>
<proteinExistence type="predicted"/>
<dbReference type="InterPro" id="IPR021328">
    <property type="entry name" value="CotB-like"/>
</dbReference>
<dbReference type="OrthoDB" id="1633927at2"/>
<dbReference type="Pfam" id="PF11155">
    <property type="entry name" value="DUF2935"/>
    <property type="match status" value="2"/>
</dbReference>
<dbReference type="Proteomes" id="UP000272464">
    <property type="component" value="Unassembled WGS sequence"/>
</dbReference>
<comment type="caution">
    <text evidence="1">The sequence shown here is derived from an EMBL/GenBank/DDBJ whole genome shotgun (WGS) entry which is preliminary data.</text>
</comment>
<dbReference type="AlphaFoldDB" id="A0A3S1DXE7"/>
<organism evidence="1 2">
    <name type="scientific">Paenibacillus zeisoli</name>
    <dbReference type="NCBI Taxonomy" id="2496267"/>
    <lineage>
        <taxon>Bacteria</taxon>
        <taxon>Bacillati</taxon>
        <taxon>Bacillota</taxon>
        <taxon>Bacilli</taxon>
        <taxon>Bacillales</taxon>
        <taxon>Paenibacillaceae</taxon>
        <taxon>Paenibacillus</taxon>
    </lineage>
</organism>
<accession>A0A3S1DXE7</accession>
<evidence type="ECO:0000313" key="1">
    <source>
        <dbReference type="EMBL" id="RUT31604.1"/>
    </source>
</evidence>
<evidence type="ECO:0000313" key="2">
    <source>
        <dbReference type="Proteomes" id="UP000272464"/>
    </source>
</evidence>